<protein>
    <recommendedName>
        <fullName evidence="3">HNH endonuclease</fullName>
    </recommendedName>
</protein>
<reference evidence="2" key="1">
    <citation type="submission" date="2016-07" db="EMBL/GenBank/DDBJ databases">
        <title>Nontailed viruses are major unrecognized killers of bacteria in the ocean.</title>
        <authorList>
            <person name="Kauffman K."/>
            <person name="Hussain F."/>
            <person name="Yang J."/>
            <person name="Arevalo P."/>
            <person name="Brown J."/>
            <person name="Cutler M."/>
            <person name="Kelly L."/>
            <person name="Polz M.F."/>
        </authorList>
    </citation>
    <scope>NUCLEOTIDE SEQUENCE [LARGE SCALE GENOMIC DNA]</scope>
    <source>
        <strain evidence="2">10N.286.54.F3</strain>
    </source>
</reference>
<evidence type="ECO:0000313" key="2">
    <source>
        <dbReference type="Proteomes" id="UP000235405"/>
    </source>
</evidence>
<dbReference type="AlphaFoldDB" id="A0A2N7CD84"/>
<organism evidence="1 2">
    <name type="scientific">Vibrio splendidus</name>
    <dbReference type="NCBI Taxonomy" id="29497"/>
    <lineage>
        <taxon>Bacteria</taxon>
        <taxon>Pseudomonadati</taxon>
        <taxon>Pseudomonadota</taxon>
        <taxon>Gammaproteobacteria</taxon>
        <taxon>Vibrionales</taxon>
        <taxon>Vibrionaceae</taxon>
        <taxon>Vibrio</taxon>
    </lineage>
</organism>
<dbReference type="EMBL" id="MCSW01000179">
    <property type="protein sequence ID" value="PMF20325.1"/>
    <property type="molecule type" value="Genomic_DNA"/>
</dbReference>
<evidence type="ECO:0008006" key="3">
    <source>
        <dbReference type="Google" id="ProtNLM"/>
    </source>
</evidence>
<comment type="caution">
    <text evidence="1">The sequence shown here is derived from an EMBL/GenBank/DDBJ whole genome shotgun (WGS) entry which is preliminary data.</text>
</comment>
<gene>
    <name evidence="1" type="ORF">BCV19_11200</name>
</gene>
<name>A0A2N7CD84_VIBSP</name>
<dbReference type="Proteomes" id="UP000235405">
    <property type="component" value="Unassembled WGS sequence"/>
</dbReference>
<accession>A0A2N7CD84</accession>
<proteinExistence type="predicted"/>
<evidence type="ECO:0000313" key="1">
    <source>
        <dbReference type="EMBL" id="PMF20325.1"/>
    </source>
</evidence>
<sequence length="253" mass="28916">MSRKKVINEKEIRALKKRLAKKQFRKSKIGVVPKQVINKSKTVVLDLCAICGVREATTRDHVPPKAIFPKPRPKMITVPACSECNNGASDYDDLFKVYLSMQATGKSEIGTSLFKDKTVRTLQRNKTLLAKIKTESKSLLIENSEGEPEEKLGILWDSEAHDKVLERTIRGLYYHHSNKSLANDSGVKVQWLDSIPEEIESILELLTEQVIGDYQVRYKYYIAPEDPRHSVWLFDFYGVHYASGYTEPNDLNK</sequence>
<dbReference type="RefSeq" id="WP_102482682.1">
    <property type="nucleotide sequence ID" value="NZ_MCSW01000179.1"/>
</dbReference>